<gene>
    <name evidence="2" type="ORF">WA026_006656</name>
</gene>
<dbReference type="EMBL" id="JARQZJ010000062">
    <property type="protein sequence ID" value="KAK9879591.1"/>
    <property type="molecule type" value="Genomic_DNA"/>
</dbReference>
<feature type="compositionally biased region" description="Basic and acidic residues" evidence="1">
    <location>
        <begin position="15"/>
        <end position="32"/>
    </location>
</feature>
<feature type="compositionally biased region" description="Basic residues" evidence="1">
    <location>
        <begin position="1"/>
        <end position="14"/>
    </location>
</feature>
<dbReference type="Proteomes" id="UP001431783">
    <property type="component" value="Unassembled WGS sequence"/>
</dbReference>
<proteinExistence type="predicted"/>
<evidence type="ECO:0000256" key="1">
    <source>
        <dbReference type="SAM" id="MobiDB-lite"/>
    </source>
</evidence>
<organism evidence="2 3">
    <name type="scientific">Henosepilachna vigintioctopunctata</name>
    <dbReference type="NCBI Taxonomy" id="420089"/>
    <lineage>
        <taxon>Eukaryota</taxon>
        <taxon>Metazoa</taxon>
        <taxon>Ecdysozoa</taxon>
        <taxon>Arthropoda</taxon>
        <taxon>Hexapoda</taxon>
        <taxon>Insecta</taxon>
        <taxon>Pterygota</taxon>
        <taxon>Neoptera</taxon>
        <taxon>Endopterygota</taxon>
        <taxon>Coleoptera</taxon>
        <taxon>Polyphaga</taxon>
        <taxon>Cucujiformia</taxon>
        <taxon>Coccinelloidea</taxon>
        <taxon>Coccinellidae</taxon>
        <taxon>Epilachninae</taxon>
        <taxon>Epilachnini</taxon>
        <taxon>Henosepilachna</taxon>
    </lineage>
</organism>
<evidence type="ECO:0000313" key="3">
    <source>
        <dbReference type="Proteomes" id="UP001431783"/>
    </source>
</evidence>
<keyword evidence="3" id="KW-1185">Reference proteome</keyword>
<sequence length="235" mass="28261">MKRRTTQKNYKRKTKESEKKTENEKKKRSYGDKRKRSNLWLEESWFYPGSNENRVSYMRQYAKCRIWYHEECEGCFRDKNNELSVDQLMKHCVLSYNNSIHSVTKFTSLEIIKGHINNPDPFDMNDHLTLSYYVQNHNQISNQIYQKIRERNAKEKEDRIEKLNEKTSNPPDYTNQKIAYIGTKFRDKKLPKFKRTEIIRDNDILLETNKGTYQTYSTETKETIFISECFTGSAK</sequence>
<evidence type="ECO:0000313" key="2">
    <source>
        <dbReference type="EMBL" id="KAK9879591.1"/>
    </source>
</evidence>
<comment type="caution">
    <text evidence="2">The sequence shown here is derived from an EMBL/GenBank/DDBJ whole genome shotgun (WGS) entry which is preliminary data.</text>
</comment>
<protein>
    <submittedName>
        <fullName evidence="2">Uncharacterized protein</fullName>
    </submittedName>
</protein>
<name>A0AAW1UFL5_9CUCU</name>
<accession>A0AAW1UFL5</accession>
<dbReference type="AlphaFoldDB" id="A0AAW1UFL5"/>
<feature type="region of interest" description="Disordered" evidence="1">
    <location>
        <begin position="1"/>
        <end position="32"/>
    </location>
</feature>
<reference evidence="2 3" key="1">
    <citation type="submission" date="2023-03" db="EMBL/GenBank/DDBJ databases">
        <title>Genome insight into feeding habits of ladybird beetles.</title>
        <authorList>
            <person name="Li H.-S."/>
            <person name="Huang Y.-H."/>
            <person name="Pang H."/>
        </authorList>
    </citation>
    <scope>NUCLEOTIDE SEQUENCE [LARGE SCALE GENOMIC DNA]</scope>
    <source>
        <strain evidence="2">SYSU_2023b</strain>
        <tissue evidence="2">Whole body</tissue>
    </source>
</reference>